<name>A0ACD3YSX4_FUSSC</name>
<accession>A0ACD3YSX4</accession>
<protein>
    <submittedName>
        <fullName evidence="1">Uncharacterized protein</fullName>
    </submittedName>
</protein>
<keyword evidence="2" id="KW-1185">Reference proteome</keyword>
<evidence type="ECO:0000313" key="1">
    <source>
        <dbReference type="EMBL" id="UPK92089.1"/>
    </source>
</evidence>
<dbReference type="EMBL" id="CP090032">
    <property type="protein sequence ID" value="UPK92089.1"/>
    <property type="molecule type" value="Genomic_DNA"/>
</dbReference>
<evidence type="ECO:0000313" key="2">
    <source>
        <dbReference type="Proteomes" id="UP000830768"/>
    </source>
</evidence>
<gene>
    <name evidence="1" type="ORF">LCI18_003024</name>
</gene>
<proteinExistence type="predicted"/>
<organism evidence="1 2">
    <name type="scientific">Fusarium solani subsp. cucurbitae</name>
    <name type="common">Neocosmosporum cucurbitae</name>
    <dbReference type="NCBI Taxonomy" id="2747967"/>
    <lineage>
        <taxon>Eukaryota</taxon>
        <taxon>Fungi</taxon>
        <taxon>Dikarya</taxon>
        <taxon>Ascomycota</taxon>
        <taxon>Pezizomycotina</taxon>
        <taxon>Sordariomycetes</taxon>
        <taxon>Hypocreomycetidae</taxon>
        <taxon>Hypocreales</taxon>
        <taxon>Nectriaceae</taxon>
        <taxon>Fusarium</taxon>
        <taxon>Fusarium solani species complex</taxon>
    </lineage>
</organism>
<sequence>MSDDAQRPAAMVRKEDLTAPQDWRQRPPNDNFSYFTDGKTNTVILQSEQPFHLRSSDKFDTTKLHIYAETIHLDGDITLPGKELGLFCNRLVLPGDADKKRCLIDVTGKRGDDCTPNQPVTNSNNGQNGGSIVIYIEEFDDALIPGNKNTTGLFLQACGGDGGRGATNTSSSEGGRGGDGGDGGSITVYFGHALFSVIHDVQSLLDEPDMSWMAKLKKLQTYDFKVQLSEKNKNKLSRPIAEFLDVANKIVSIQQLLELEQDEIEGATEEVQNLAGRLSTVIRQFQRAPTEANFDAAISKTTTELLDKMDKMRQVVGSVPNELWEGFLTCATNFDASMTKALEAPKEVAESTVRGAVDNVIKELKVQMLDNGPKVMRFNYSCEKGSGGQGGRAPTIGQPNGANGDPGRADGPKSFVPVDFIGSPQSLRVADPIAHPDQCQMLLNRADVKYYAASGGETVQNITQEEMRKREAGIARALTGETDPTDEEKTPRPEYEEARVLYQKILRRLHFVPALKEQLDIRDNQDLLKLPKEEQERFSLAASYAAMVSDNLCLDPIAQLFQVYDHAVQRLNWTSIGMDFMGHAGLWTPRLTYKFYETELDGFVSKVTEVAKSLADIQGEEKAKAALEKSHQNCKLQLEGIQTRIMLLTAHPNGELRLIGTQIAEYTPLLKAKRTLLQKMVAEAKVEIKKEWNWDPKILLDALCMIAFCPSKFNVGAQLANGVYKSATTVQSLDGEAVDKTYVVSQFGDAGESLEALADGYKSRPDGSLSVDDPGATKLLSTKTNLEKLLKNFQNTIPTLHTKIEKQLNEYVSIIEKRNKAVMDYNASLQLLAKAYADRDFYESRDKELGQVELSTYDPMAPSIRLWLTKYRQDLRYNILSTLYRGERALQFWGLADDLPDIPAAEDLSDLDLLRRRTEILKQRFQDALTARANNPGTVWPAVDGGFNNRGRGKFFQLSPDDVAAFKKATSISVNGADPLVSYNVHEAYFTIPPARAGDSKAQSDFAGHADVRIDSVKAWLYGAKVSRRNNKAELAVTLVHLGEESIVREDNKVFEFKHDAVTLTCTYDPTEVQSAEDIPKSIAYDNQNLNSFHSAVLQARAETGGQLAASFGPFAQWRLSVSSQHNLGLDMTGLTDIAIEFTGESRRLNL</sequence>
<reference evidence="1" key="1">
    <citation type="submission" date="2021-11" db="EMBL/GenBank/DDBJ databases">
        <title>Fusarium solani-melongenae Genome sequencing and assembly.</title>
        <authorList>
            <person name="Xie S."/>
            <person name="Huang L."/>
            <person name="Zhang X."/>
        </authorList>
    </citation>
    <scope>NUCLEOTIDE SEQUENCE</scope>
    <source>
        <strain evidence="1">CRI 24-3</strain>
    </source>
</reference>
<dbReference type="Proteomes" id="UP000830768">
    <property type="component" value="Chromosome 3"/>
</dbReference>